<feature type="domain" description="KRAB" evidence="1">
    <location>
        <begin position="35"/>
        <end position="106"/>
    </location>
</feature>
<dbReference type="PROSITE" id="PS50805">
    <property type="entry name" value="KRAB"/>
    <property type="match status" value="1"/>
</dbReference>
<protein>
    <recommendedName>
        <fullName evidence="1">KRAB domain-containing protein</fullName>
    </recommendedName>
</protein>
<name>A0A6B0RN53_9CETA</name>
<sequence length="362" mass="40220">MFDLLAVTAFSSIKSYTRLPFSREGNPEEEIMAAVVFSVGPLVLIGIQYLKVWKKTVLLFPNLGLQSRASLRYLWLAISKPDMISHLENGKGPWVVVREISRTPFSELETKPTTKNTIPTEDFSKKHLSQDAIVEKLTENGLWDPIMGGLWKWGDRILRLQYSQQSPVGQKTVKHKKIPTIQKGFEFGTVLPEPEVITEEPHGKYQTHDGNFTEGLDLITDTHLRKEICKDTEGSKVISPASELTLEKKPSSRYTRKPRYIQKCDKRISATADSGLESPEEKAVVSLTVVSLGGNPVLHSPNPRTGRTLGFAAASPPGLGWAGSPGSSHSQVLRPILALFLFDRKFTGKAESTLRSDLDGRD</sequence>
<organism evidence="2 3">
    <name type="scientific">Bos mutus</name>
    <name type="common">wild yak</name>
    <dbReference type="NCBI Taxonomy" id="72004"/>
    <lineage>
        <taxon>Eukaryota</taxon>
        <taxon>Metazoa</taxon>
        <taxon>Chordata</taxon>
        <taxon>Craniata</taxon>
        <taxon>Vertebrata</taxon>
        <taxon>Euteleostomi</taxon>
        <taxon>Mammalia</taxon>
        <taxon>Eutheria</taxon>
        <taxon>Laurasiatheria</taxon>
        <taxon>Artiodactyla</taxon>
        <taxon>Ruminantia</taxon>
        <taxon>Pecora</taxon>
        <taxon>Bovidae</taxon>
        <taxon>Bovinae</taxon>
        <taxon>Bos</taxon>
    </lineage>
</organism>
<dbReference type="GO" id="GO:0006355">
    <property type="term" value="P:regulation of DNA-templated transcription"/>
    <property type="evidence" value="ECO:0007669"/>
    <property type="project" value="InterPro"/>
</dbReference>
<evidence type="ECO:0000313" key="2">
    <source>
        <dbReference type="EMBL" id="MXQ89444.1"/>
    </source>
</evidence>
<dbReference type="AlphaFoldDB" id="A0A6B0RN53"/>
<keyword evidence="3" id="KW-1185">Reference proteome</keyword>
<evidence type="ECO:0000259" key="1">
    <source>
        <dbReference type="PROSITE" id="PS50805"/>
    </source>
</evidence>
<proteinExistence type="predicted"/>
<accession>A0A6B0RN53</accession>
<comment type="caution">
    <text evidence="2">The sequence shown here is derived from an EMBL/GenBank/DDBJ whole genome shotgun (WGS) entry which is preliminary data.</text>
</comment>
<dbReference type="InterPro" id="IPR001909">
    <property type="entry name" value="KRAB"/>
</dbReference>
<dbReference type="EMBL" id="VBQZ03000055">
    <property type="protein sequence ID" value="MXQ89444.1"/>
    <property type="molecule type" value="Genomic_DNA"/>
</dbReference>
<dbReference type="Proteomes" id="UP000322234">
    <property type="component" value="Unassembled WGS sequence"/>
</dbReference>
<reference evidence="2" key="1">
    <citation type="submission" date="2019-10" db="EMBL/GenBank/DDBJ databases">
        <title>The sequence and de novo assembly of the wild yak genome.</title>
        <authorList>
            <person name="Liu Y."/>
        </authorList>
    </citation>
    <scope>NUCLEOTIDE SEQUENCE [LARGE SCALE GENOMIC DNA]</scope>
    <source>
        <strain evidence="2">WY2019</strain>
    </source>
</reference>
<gene>
    <name evidence="2" type="ORF">E5288_WYG000810</name>
</gene>
<evidence type="ECO:0000313" key="3">
    <source>
        <dbReference type="Proteomes" id="UP000322234"/>
    </source>
</evidence>